<dbReference type="Pfam" id="PF13518">
    <property type="entry name" value="HTH_28"/>
    <property type="match status" value="1"/>
</dbReference>
<dbReference type="RefSeq" id="WP_105416660.1">
    <property type="nucleotide sequence ID" value="NZ_PUIO01000021.1"/>
</dbReference>
<sequence>MACLSPTTNRRFLCPDTFHGKVLIVDRYREGWPKAHIAAAMGISRKCVSRWISRYETDGDAGLHDRSSRPLRCQPEPAPRPSRRWSTFEGSNDAVRTGSVPNSASLPHCQSDHASPQDAGQNFDQPGTSSGVRLGLRGDGFDTRTP</sequence>
<dbReference type="InterPro" id="IPR009057">
    <property type="entry name" value="Homeodomain-like_sf"/>
</dbReference>
<evidence type="ECO:0000313" key="4">
    <source>
        <dbReference type="Proteomes" id="UP000239290"/>
    </source>
</evidence>
<feature type="compositionally biased region" description="Polar residues" evidence="1">
    <location>
        <begin position="112"/>
        <end position="131"/>
    </location>
</feature>
<gene>
    <name evidence="3" type="ORF">C5613_19150</name>
</gene>
<dbReference type="InterPro" id="IPR036388">
    <property type="entry name" value="WH-like_DNA-bd_sf"/>
</dbReference>
<dbReference type="AlphaFoldDB" id="A0A2S8J8R9"/>
<name>A0A2S8J8R9_RHOOP</name>
<dbReference type="EMBL" id="PUIO01000021">
    <property type="protein sequence ID" value="PQP23454.1"/>
    <property type="molecule type" value="Genomic_DNA"/>
</dbReference>
<feature type="compositionally biased region" description="Basic and acidic residues" evidence="1">
    <location>
        <begin position="58"/>
        <end position="68"/>
    </location>
</feature>
<dbReference type="InterPro" id="IPR055247">
    <property type="entry name" value="InsJ-like_HTH"/>
</dbReference>
<evidence type="ECO:0000313" key="3">
    <source>
        <dbReference type="EMBL" id="PQP23454.1"/>
    </source>
</evidence>
<feature type="domain" description="Insertion element IS150 protein InsJ-like helix-turn-helix" evidence="2">
    <location>
        <begin position="22"/>
        <end position="70"/>
    </location>
</feature>
<feature type="region of interest" description="Disordered" evidence="1">
    <location>
        <begin position="58"/>
        <end position="146"/>
    </location>
</feature>
<dbReference type="Proteomes" id="UP000239290">
    <property type="component" value="Unassembled WGS sequence"/>
</dbReference>
<organism evidence="3 4">
    <name type="scientific">Rhodococcus opacus</name>
    <name type="common">Nocardia opaca</name>
    <dbReference type="NCBI Taxonomy" id="37919"/>
    <lineage>
        <taxon>Bacteria</taxon>
        <taxon>Bacillati</taxon>
        <taxon>Actinomycetota</taxon>
        <taxon>Actinomycetes</taxon>
        <taxon>Mycobacteriales</taxon>
        <taxon>Nocardiaceae</taxon>
        <taxon>Rhodococcus</taxon>
    </lineage>
</organism>
<evidence type="ECO:0000256" key="1">
    <source>
        <dbReference type="SAM" id="MobiDB-lite"/>
    </source>
</evidence>
<dbReference type="Gene3D" id="1.10.10.10">
    <property type="entry name" value="Winged helix-like DNA-binding domain superfamily/Winged helix DNA-binding domain"/>
    <property type="match status" value="1"/>
</dbReference>
<proteinExistence type="predicted"/>
<evidence type="ECO:0000259" key="2">
    <source>
        <dbReference type="Pfam" id="PF13518"/>
    </source>
</evidence>
<comment type="caution">
    <text evidence="3">The sequence shown here is derived from an EMBL/GenBank/DDBJ whole genome shotgun (WGS) entry which is preliminary data.</text>
</comment>
<protein>
    <recommendedName>
        <fullName evidence="2">Insertion element IS150 protein InsJ-like helix-turn-helix domain-containing protein</fullName>
    </recommendedName>
</protein>
<dbReference type="SUPFAM" id="SSF46689">
    <property type="entry name" value="Homeodomain-like"/>
    <property type="match status" value="1"/>
</dbReference>
<accession>A0A2S8J8R9</accession>
<reference evidence="4" key="1">
    <citation type="submission" date="2018-02" db="EMBL/GenBank/DDBJ databases">
        <title>Draft genome sequencing of Rhodococcus opacus KU647198.</title>
        <authorList>
            <person name="Zheng B.-X."/>
        </authorList>
    </citation>
    <scope>NUCLEOTIDE SEQUENCE [LARGE SCALE GENOMIC DNA]</scope>
    <source>
        <strain evidence="4">04-OD7</strain>
    </source>
</reference>